<proteinExistence type="predicted"/>
<gene>
    <name evidence="1" type="ORF">WKI67_07565</name>
</gene>
<keyword evidence="2" id="KW-1185">Reference proteome</keyword>
<evidence type="ECO:0000313" key="2">
    <source>
        <dbReference type="Proteomes" id="UP001377168"/>
    </source>
</evidence>
<accession>A0ACC6PPM1</accession>
<evidence type="ECO:0000313" key="1">
    <source>
        <dbReference type="EMBL" id="MEJ8633250.1"/>
    </source>
</evidence>
<organism evidence="1 2">
    <name type="scientific">Streptomyces achmelvichensis</name>
    <dbReference type="NCBI Taxonomy" id="3134111"/>
    <lineage>
        <taxon>Bacteria</taxon>
        <taxon>Bacillati</taxon>
        <taxon>Actinomycetota</taxon>
        <taxon>Actinomycetes</taxon>
        <taxon>Kitasatosporales</taxon>
        <taxon>Streptomycetaceae</taxon>
        <taxon>Streptomyces</taxon>
    </lineage>
</organism>
<comment type="caution">
    <text evidence="1">The sequence shown here is derived from an EMBL/GenBank/DDBJ whole genome shotgun (WGS) entry which is preliminary data.</text>
</comment>
<reference evidence="1" key="1">
    <citation type="submission" date="2024-03" db="EMBL/GenBank/DDBJ databases">
        <title>Novel Streptomyces species of biotechnological and ecological value are a feature of Machair soil.</title>
        <authorList>
            <person name="Prole J.R."/>
            <person name="Goodfellow M."/>
            <person name="Allenby N."/>
            <person name="Ward A.C."/>
        </authorList>
    </citation>
    <scope>NUCLEOTIDE SEQUENCE</scope>
    <source>
        <strain evidence="1">MS2.AVA.5</strain>
    </source>
</reference>
<sequence length="174" mass="18300">MPLLLTATACAEEDAKPPSPEARLCGVTMASWWFDATGAGDLSGRLRGGLPLPKPTQTEHTTATARCLVYSGDEQVGRFLAEVPPADRVVNAAAQLAERPADRRFTAAGGKGAVDPDQDDDGTEAWWTCKSALLHLEVLRPRDADKRIELTKDLAGRVAAVVGCPGPAPARASG</sequence>
<dbReference type="Proteomes" id="UP001377168">
    <property type="component" value="Unassembled WGS sequence"/>
</dbReference>
<protein>
    <submittedName>
        <fullName evidence="1">Uncharacterized protein</fullName>
    </submittedName>
</protein>
<dbReference type="EMBL" id="JBBKAJ010000022">
    <property type="protein sequence ID" value="MEJ8633250.1"/>
    <property type="molecule type" value="Genomic_DNA"/>
</dbReference>
<name>A0ACC6PPM1_9ACTN</name>